<sequence>MFMRAVHPGEVLKDELDAAGITPTEFARQIDVPPNRVSQIIAGKRAITGDTALRFGHWFGTDPQFWLNLQAQHELAIADQETGDAIRHLPTRAAHASGGSQPRLG</sequence>
<dbReference type="RefSeq" id="WP_189424801.1">
    <property type="nucleotide sequence ID" value="NZ_BMZE01000002.1"/>
</dbReference>
<dbReference type="Proteomes" id="UP000646579">
    <property type="component" value="Unassembled WGS sequence"/>
</dbReference>
<dbReference type="EMBL" id="BMZE01000002">
    <property type="protein sequence ID" value="GHA20464.1"/>
    <property type="molecule type" value="Genomic_DNA"/>
</dbReference>
<evidence type="ECO:0000259" key="2">
    <source>
        <dbReference type="PROSITE" id="PS50943"/>
    </source>
</evidence>
<dbReference type="Pfam" id="PF01381">
    <property type="entry name" value="HTH_3"/>
    <property type="match status" value="1"/>
</dbReference>
<proteinExistence type="predicted"/>
<evidence type="ECO:0000313" key="4">
    <source>
        <dbReference type="Proteomes" id="UP000646579"/>
    </source>
</evidence>
<comment type="caution">
    <text evidence="3">The sequence shown here is derived from an EMBL/GenBank/DDBJ whole genome shotgun (WGS) entry which is preliminary data.</text>
</comment>
<accession>A0A918VSJ4</accession>
<dbReference type="SUPFAM" id="SSF47413">
    <property type="entry name" value="lambda repressor-like DNA-binding domains"/>
    <property type="match status" value="1"/>
</dbReference>
<evidence type="ECO:0000256" key="1">
    <source>
        <dbReference type="ARBA" id="ARBA00023125"/>
    </source>
</evidence>
<feature type="domain" description="HTH cro/C1-type" evidence="2">
    <location>
        <begin position="12"/>
        <end position="66"/>
    </location>
</feature>
<gene>
    <name evidence="3" type="ORF">GCM10007989_14410</name>
</gene>
<organism evidence="3 4">
    <name type="scientific">Devosia pacifica</name>
    <dbReference type="NCBI Taxonomy" id="1335967"/>
    <lineage>
        <taxon>Bacteria</taxon>
        <taxon>Pseudomonadati</taxon>
        <taxon>Pseudomonadota</taxon>
        <taxon>Alphaproteobacteria</taxon>
        <taxon>Hyphomicrobiales</taxon>
        <taxon>Devosiaceae</taxon>
        <taxon>Devosia</taxon>
    </lineage>
</organism>
<reference evidence="3" key="2">
    <citation type="submission" date="2020-09" db="EMBL/GenBank/DDBJ databases">
        <authorList>
            <person name="Sun Q."/>
            <person name="Kim S."/>
        </authorList>
    </citation>
    <scope>NUCLEOTIDE SEQUENCE</scope>
    <source>
        <strain evidence="3">KCTC 32437</strain>
    </source>
</reference>
<dbReference type="NCBIfam" id="TIGR02607">
    <property type="entry name" value="antidote_HigA"/>
    <property type="match status" value="1"/>
</dbReference>
<dbReference type="PANTHER" id="PTHR36924:SF1">
    <property type="entry name" value="ANTITOXIN HIGA-1"/>
    <property type="match status" value="1"/>
</dbReference>
<dbReference type="InterPro" id="IPR001387">
    <property type="entry name" value="Cro/C1-type_HTH"/>
</dbReference>
<evidence type="ECO:0000313" key="3">
    <source>
        <dbReference type="EMBL" id="GHA20464.1"/>
    </source>
</evidence>
<dbReference type="InterPro" id="IPR013430">
    <property type="entry name" value="Toxin_antidote_HigA"/>
</dbReference>
<dbReference type="InterPro" id="IPR010982">
    <property type="entry name" value="Lambda_DNA-bd_dom_sf"/>
</dbReference>
<protein>
    <submittedName>
        <fullName evidence="3">Transcriptional regulator</fullName>
    </submittedName>
</protein>
<reference evidence="3" key="1">
    <citation type="journal article" date="2014" name="Int. J. Syst. Evol. Microbiol.">
        <title>Complete genome sequence of Corynebacterium casei LMG S-19264T (=DSM 44701T), isolated from a smear-ripened cheese.</title>
        <authorList>
            <consortium name="US DOE Joint Genome Institute (JGI-PGF)"/>
            <person name="Walter F."/>
            <person name="Albersmeier A."/>
            <person name="Kalinowski J."/>
            <person name="Ruckert C."/>
        </authorList>
    </citation>
    <scope>NUCLEOTIDE SEQUENCE</scope>
    <source>
        <strain evidence="3">KCTC 32437</strain>
    </source>
</reference>
<dbReference type="PANTHER" id="PTHR36924">
    <property type="entry name" value="ANTITOXIN HIGA-1"/>
    <property type="match status" value="1"/>
</dbReference>
<dbReference type="PROSITE" id="PS50943">
    <property type="entry name" value="HTH_CROC1"/>
    <property type="match status" value="1"/>
</dbReference>
<keyword evidence="1" id="KW-0238">DNA-binding</keyword>
<dbReference type="AlphaFoldDB" id="A0A918VSJ4"/>
<dbReference type="CDD" id="cd00093">
    <property type="entry name" value="HTH_XRE"/>
    <property type="match status" value="1"/>
</dbReference>
<name>A0A918VSJ4_9HYPH</name>
<dbReference type="Gene3D" id="1.10.260.40">
    <property type="entry name" value="lambda repressor-like DNA-binding domains"/>
    <property type="match status" value="1"/>
</dbReference>
<dbReference type="GO" id="GO:0003677">
    <property type="term" value="F:DNA binding"/>
    <property type="evidence" value="ECO:0007669"/>
    <property type="project" value="UniProtKB-KW"/>
</dbReference>
<keyword evidence="4" id="KW-1185">Reference proteome</keyword>
<dbReference type="SMART" id="SM00530">
    <property type="entry name" value="HTH_XRE"/>
    <property type="match status" value="1"/>
</dbReference>